<organism evidence="2 3">
    <name type="scientific">Paratrimastix pyriformis</name>
    <dbReference type="NCBI Taxonomy" id="342808"/>
    <lineage>
        <taxon>Eukaryota</taxon>
        <taxon>Metamonada</taxon>
        <taxon>Preaxostyla</taxon>
        <taxon>Paratrimastigidae</taxon>
        <taxon>Paratrimastix</taxon>
    </lineage>
</organism>
<protein>
    <submittedName>
        <fullName evidence="2">Uncharacterized protein</fullName>
    </submittedName>
</protein>
<dbReference type="EMBL" id="JAPMOS010000006">
    <property type="protein sequence ID" value="KAJ4461788.1"/>
    <property type="molecule type" value="Genomic_DNA"/>
</dbReference>
<sequence>MSSNEVQHPPAPMGRSAHPEQFPEEVPHCNLLFPRTPSKRATMHSTIKVLSSPLVRWFPIVLSCLHSTGQPNRPSPIHPFLFHHLQPLTQLVPHIHPSVFPPLFQVYQRLRLSHPCSPYSPFPRSPPYHPIQIQPPIFRLQSTPPLFQSAKSEVMAQVCAKIEPTHSQQLPTLPTGTLPIFDPRSLF</sequence>
<gene>
    <name evidence="2" type="ORF">PAPYR_1934</name>
</gene>
<keyword evidence="3" id="KW-1185">Reference proteome</keyword>
<dbReference type="Proteomes" id="UP001141327">
    <property type="component" value="Unassembled WGS sequence"/>
</dbReference>
<evidence type="ECO:0000313" key="3">
    <source>
        <dbReference type="Proteomes" id="UP001141327"/>
    </source>
</evidence>
<reference evidence="2" key="1">
    <citation type="journal article" date="2022" name="bioRxiv">
        <title>Genomics of Preaxostyla Flagellates Illuminates Evolutionary Transitions and the Path Towards Mitochondrial Loss.</title>
        <authorList>
            <person name="Novak L.V.F."/>
            <person name="Treitli S.C."/>
            <person name="Pyrih J."/>
            <person name="Halakuc P."/>
            <person name="Pipaliya S.V."/>
            <person name="Vacek V."/>
            <person name="Brzon O."/>
            <person name="Soukal P."/>
            <person name="Eme L."/>
            <person name="Dacks J.B."/>
            <person name="Karnkowska A."/>
            <person name="Elias M."/>
            <person name="Hampl V."/>
        </authorList>
    </citation>
    <scope>NUCLEOTIDE SEQUENCE</scope>
    <source>
        <strain evidence="2">RCP-MX</strain>
    </source>
</reference>
<evidence type="ECO:0000313" key="2">
    <source>
        <dbReference type="EMBL" id="KAJ4461788.1"/>
    </source>
</evidence>
<proteinExistence type="predicted"/>
<name>A0ABQ8URM5_9EUKA</name>
<feature type="region of interest" description="Disordered" evidence="1">
    <location>
        <begin position="1"/>
        <end position="20"/>
    </location>
</feature>
<evidence type="ECO:0000256" key="1">
    <source>
        <dbReference type="SAM" id="MobiDB-lite"/>
    </source>
</evidence>
<comment type="caution">
    <text evidence="2">The sequence shown here is derived from an EMBL/GenBank/DDBJ whole genome shotgun (WGS) entry which is preliminary data.</text>
</comment>
<accession>A0ABQ8URM5</accession>